<keyword evidence="2" id="KW-0067">ATP-binding</keyword>
<dbReference type="PANTHER" id="PTHR32071">
    <property type="entry name" value="TRANSCRIPTIONAL REGULATORY PROTEIN"/>
    <property type="match status" value="1"/>
</dbReference>
<dbReference type="Pfam" id="PF25601">
    <property type="entry name" value="AAA_lid_14"/>
    <property type="match status" value="1"/>
</dbReference>
<evidence type="ECO:0000313" key="8">
    <source>
        <dbReference type="EMBL" id="EHL08819.1"/>
    </source>
</evidence>
<accession>G9XHN6</accession>
<dbReference type="InterPro" id="IPR003593">
    <property type="entry name" value="AAA+_ATPase"/>
</dbReference>
<dbReference type="SMART" id="SM00382">
    <property type="entry name" value="AAA"/>
    <property type="match status" value="1"/>
</dbReference>
<dbReference type="SUPFAM" id="SSF52540">
    <property type="entry name" value="P-loop containing nucleoside triphosphate hydrolases"/>
    <property type="match status" value="1"/>
</dbReference>
<dbReference type="InterPro" id="IPR058031">
    <property type="entry name" value="AAA_lid_NorR"/>
</dbReference>
<dbReference type="HOGENOM" id="CLU_000445_8_12_9"/>
<dbReference type="AlphaFoldDB" id="G9XHN6"/>
<dbReference type="PROSITE" id="PS50045">
    <property type="entry name" value="SIGMA54_INTERACT_4"/>
    <property type="match status" value="1"/>
</dbReference>
<organism evidence="8 9">
    <name type="scientific">Desulfitobacterium hafniense DP7</name>
    <dbReference type="NCBI Taxonomy" id="537010"/>
    <lineage>
        <taxon>Bacteria</taxon>
        <taxon>Bacillati</taxon>
        <taxon>Bacillota</taxon>
        <taxon>Clostridia</taxon>
        <taxon>Eubacteriales</taxon>
        <taxon>Desulfitobacteriaceae</taxon>
        <taxon>Desulfitobacterium</taxon>
    </lineage>
</organism>
<keyword evidence="3" id="KW-0805">Transcription regulation</keyword>
<reference evidence="8 9" key="1">
    <citation type="submission" date="2011-08" db="EMBL/GenBank/DDBJ databases">
        <authorList>
            <person name="Weinstock G."/>
            <person name="Sodergren E."/>
            <person name="Clifton S."/>
            <person name="Fulton L."/>
            <person name="Fulton B."/>
            <person name="Courtney L."/>
            <person name="Fronick C."/>
            <person name="Harrison M."/>
            <person name="Strong C."/>
            <person name="Farmer C."/>
            <person name="Delahaunty K."/>
            <person name="Markovic C."/>
            <person name="Hall O."/>
            <person name="Minx P."/>
            <person name="Tomlinson C."/>
            <person name="Mitreva M."/>
            <person name="Hou S."/>
            <person name="Chen J."/>
            <person name="Wollam A."/>
            <person name="Pepin K.H."/>
            <person name="Johnson M."/>
            <person name="Bhonagiri V."/>
            <person name="Zhang X."/>
            <person name="Suruliraj S."/>
            <person name="Warren W."/>
            <person name="Chinwalla A."/>
            <person name="Mardis E.R."/>
            <person name="Wilson R.K."/>
        </authorList>
    </citation>
    <scope>NUCLEOTIDE SEQUENCE [LARGE SCALE GENOMIC DNA]</scope>
    <source>
        <strain evidence="8 9">DP7</strain>
    </source>
</reference>
<dbReference type="Gene3D" id="3.30.450.20">
    <property type="entry name" value="PAS domain"/>
    <property type="match status" value="1"/>
</dbReference>
<dbReference type="Pfam" id="PF00158">
    <property type="entry name" value="Sigma54_activat"/>
    <property type="match status" value="1"/>
</dbReference>
<keyword evidence="1" id="KW-0547">Nucleotide-binding</keyword>
<dbReference type="InterPro" id="IPR000014">
    <property type="entry name" value="PAS"/>
</dbReference>
<dbReference type="PROSITE" id="PS50112">
    <property type="entry name" value="PAS"/>
    <property type="match status" value="1"/>
</dbReference>
<dbReference type="PROSITE" id="PS00675">
    <property type="entry name" value="SIGMA54_INTERACT_1"/>
    <property type="match status" value="1"/>
</dbReference>
<dbReference type="InterPro" id="IPR025662">
    <property type="entry name" value="Sigma_54_int_dom_ATP-bd_1"/>
</dbReference>
<dbReference type="FunFam" id="3.40.50.300:FF:000006">
    <property type="entry name" value="DNA-binding transcriptional regulator NtrC"/>
    <property type="match status" value="1"/>
</dbReference>
<evidence type="ECO:0000256" key="5">
    <source>
        <dbReference type="ARBA" id="ARBA00023163"/>
    </source>
</evidence>
<dbReference type="GO" id="GO:0043565">
    <property type="term" value="F:sequence-specific DNA binding"/>
    <property type="evidence" value="ECO:0007669"/>
    <property type="project" value="InterPro"/>
</dbReference>
<dbReference type="InterPro" id="IPR029016">
    <property type="entry name" value="GAF-like_dom_sf"/>
</dbReference>
<dbReference type="InterPro" id="IPR027417">
    <property type="entry name" value="P-loop_NTPase"/>
</dbReference>
<dbReference type="Pfam" id="PF02954">
    <property type="entry name" value="HTH_8"/>
    <property type="match status" value="1"/>
</dbReference>
<dbReference type="PANTHER" id="PTHR32071:SF57">
    <property type="entry name" value="C4-DICARBOXYLATE TRANSPORT TRANSCRIPTIONAL REGULATORY PROTEIN DCTD"/>
    <property type="match status" value="1"/>
</dbReference>
<evidence type="ECO:0000259" key="7">
    <source>
        <dbReference type="PROSITE" id="PS50112"/>
    </source>
</evidence>
<dbReference type="SUPFAM" id="SSF55785">
    <property type="entry name" value="PYP-like sensor domain (PAS domain)"/>
    <property type="match status" value="1"/>
</dbReference>
<gene>
    <name evidence="8" type="ORF">HMPREF0322_00462</name>
</gene>
<keyword evidence="5" id="KW-0804">Transcription</keyword>
<dbReference type="Gene3D" id="1.10.8.60">
    <property type="match status" value="1"/>
</dbReference>
<feature type="domain" description="PAS" evidence="7">
    <location>
        <begin position="256"/>
        <end position="301"/>
    </location>
</feature>
<evidence type="ECO:0000256" key="2">
    <source>
        <dbReference type="ARBA" id="ARBA00022840"/>
    </source>
</evidence>
<dbReference type="PRINTS" id="PR01590">
    <property type="entry name" value="HTHFIS"/>
</dbReference>
<dbReference type="SUPFAM" id="SSF46689">
    <property type="entry name" value="Homeodomain-like"/>
    <property type="match status" value="1"/>
</dbReference>
<evidence type="ECO:0000256" key="3">
    <source>
        <dbReference type="ARBA" id="ARBA00023015"/>
    </source>
</evidence>
<dbReference type="Gene3D" id="3.30.450.40">
    <property type="match status" value="1"/>
</dbReference>
<evidence type="ECO:0000259" key="6">
    <source>
        <dbReference type="PROSITE" id="PS50045"/>
    </source>
</evidence>
<proteinExistence type="predicted"/>
<comment type="caution">
    <text evidence="8">The sequence shown here is derived from an EMBL/GenBank/DDBJ whole genome shotgun (WGS) entry which is preliminary data.</text>
</comment>
<dbReference type="PROSITE" id="PS00688">
    <property type="entry name" value="SIGMA54_INTERACT_3"/>
    <property type="match status" value="1"/>
</dbReference>
<dbReference type="CDD" id="cd00009">
    <property type="entry name" value="AAA"/>
    <property type="match status" value="1"/>
</dbReference>
<keyword evidence="4" id="KW-0238">DNA-binding</keyword>
<sequence>MTAQIFNNARGDDAMDINVELPIEALPLKLGLNEDAQVDFSIWGKVKEAKLRYLEQNEDPRKSPYVPIEVAESWIRSKNYGVDPYKSVQAHQLSPKEKIVLAERKEMLIQTAVPLMKKYLSLLSASGYTMLLTDERGVILFIEGDKEKVPEEEFGTIVSEDVTGTNAHTLCAILRKPVQFIGPYNYCIHLDENIVSSTPIFDQYGDLIGTLTIYQLFAEKDIYNMQAHSLGWITSMAYAIENQLKLKQANEELSLSNGTLEATLAVVEGGLITLDKRGMTAHINNEGCRILGITQEETLGEHFTKYLQNDKITGILKDGKAVSNHEIIIDNGETEKQYVMSIYPIVPQDTCNINDKLNGIVIHLSRIENLKKLVNDWRGASATYFFEDIQGKDPLFLKTVGIARQYSKLYANVLIHGESGTGKELFAQAIHNASCPEGPFISINCSAMPRNLIESELFGYEGGAFTGAERKGRPGLIELANEGTLFLDEIGDMPLEIQPVLLRVLEEKKVMRVGGKKYIPVSFRVISASNKNLNIMVQEKTFREDLYYRLAVFKLQIPPLRKRPDDIISLAQFFIKGTSQKVGRKMPVLSKAAQKVIKEYAWPGNVRQLENSMVYAVSLTQGDVIGAEDLPDDITNPITPENSRLFSSVMSLREMEITAIKNALEQTNQNIANAANILGLGKSTLYKKLKEYHLEY</sequence>
<protein>
    <submittedName>
        <fullName evidence="8">Sigma-54 interaction domain protein</fullName>
    </submittedName>
</protein>
<evidence type="ECO:0000313" key="9">
    <source>
        <dbReference type="Proteomes" id="UP000004416"/>
    </source>
</evidence>
<feature type="domain" description="Sigma-54 factor interaction" evidence="6">
    <location>
        <begin position="389"/>
        <end position="618"/>
    </location>
</feature>
<dbReference type="InterPro" id="IPR002078">
    <property type="entry name" value="Sigma_54_int"/>
</dbReference>
<dbReference type="InterPro" id="IPR002197">
    <property type="entry name" value="HTH_Fis"/>
</dbReference>
<dbReference type="InterPro" id="IPR025943">
    <property type="entry name" value="Sigma_54_int_dom_ATP-bd_2"/>
</dbReference>
<name>G9XHN6_DESHA</name>
<dbReference type="Proteomes" id="UP000004416">
    <property type="component" value="Unassembled WGS sequence"/>
</dbReference>
<dbReference type="Gene3D" id="3.40.50.300">
    <property type="entry name" value="P-loop containing nucleotide triphosphate hydrolases"/>
    <property type="match status" value="1"/>
</dbReference>
<dbReference type="InterPro" id="IPR009057">
    <property type="entry name" value="Homeodomain-like_sf"/>
</dbReference>
<dbReference type="GO" id="GO:0005524">
    <property type="term" value="F:ATP binding"/>
    <property type="evidence" value="ECO:0007669"/>
    <property type="project" value="UniProtKB-KW"/>
</dbReference>
<dbReference type="Gene3D" id="1.10.10.60">
    <property type="entry name" value="Homeodomain-like"/>
    <property type="match status" value="1"/>
</dbReference>
<dbReference type="GO" id="GO:0006355">
    <property type="term" value="P:regulation of DNA-templated transcription"/>
    <property type="evidence" value="ECO:0007669"/>
    <property type="project" value="InterPro"/>
</dbReference>
<dbReference type="EMBL" id="AFZX01000011">
    <property type="protein sequence ID" value="EHL08819.1"/>
    <property type="molecule type" value="Genomic_DNA"/>
</dbReference>
<evidence type="ECO:0000256" key="1">
    <source>
        <dbReference type="ARBA" id="ARBA00022741"/>
    </source>
</evidence>
<dbReference type="PROSITE" id="PS00676">
    <property type="entry name" value="SIGMA54_INTERACT_2"/>
    <property type="match status" value="1"/>
</dbReference>
<dbReference type="InterPro" id="IPR025944">
    <property type="entry name" value="Sigma_54_int_dom_CS"/>
</dbReference>
<evidence type="ECO:0000256" key="4">
    <source>
        <dbReference type="ARBA" id="ARBA00023125"/>
    </source>
</evidence>
<dbReference type="PATRIC" id="fig|537010.4.peg.430"/>
<dbReference type="InterPro" id="IPR035965">
    <property type="entry name" value="PAS-like_dom_sf"/>
</dbReference>